<keyword evidence="8" id="KW-1185">Reference proteome</keyword>
<dbReference type="Pfam" id="PF04542">
    <property type="entry name" value="Sigma70_r2"/>
    <property type="match status" value="1"/>
</dbReference>
<dbReference type="GO" id="GO:0016987">
    <property type="term" value="F:sigma factor activity"/>
    <property type="evidence" value="ECO:0007669"/>
    <property type="project" value="UniProtKB-KW"/>
</dbReference>
<evidence type="ECO:0000256" key="4">
    <source>
        <dbReference type="ARBA" id="ARBA00023163"/>
    </source>
</evidence>
<reference evidence="7" key="1">
    <citation type="submission" date="2021-01" db="EMBL/GenBank/DDBJ databases">
        <title>Modified the classification status of verrucomicrobia.</title>
        <authorList>
            <person name="Feng X."/>
        </authorList>
    </citation>
    <scope>NUCLEOTIDE SEQUENCE</scope>
    <source>
        <strain evidence="7">KCTC 13126</strain>
    </source>
</reference>
<feature type="domain" description="RNA polymerase sigma-70 region 2" evidence="5">
    <location>
        <begin position="17"/>
        <end position="79"/>
    </location>
</feature>
<evidence type="ECO:0000256" key="2">
    <source>
        <dbReference type="ARBA" id="ARBA00023015"/>
    </source>
</evidence>
<evidence type="ECO:0000256" key="1">
    <source>
        <dbReference type="ARBA" id="ARBA00010641"/>
    </source>
</evidence>
<dbReference type="Gene3D" id="1.10.1740.10">
    <property type="match status" value="1"/>
</dbReference>
<dbReference type="CDD" id="cd06171">
    <property type="entry name" value="Sigma70_r4"/>
    <property type="match status" value="1"/>
</dbReference>
<dbReference type="SUPFAM" id="SSF88946">
    <property type="entry name" value="Sigma2 domain of RNA polymerase sigma factors"/>
    <property type="match status" value="1"/>
</dbReference>
<dbReference type="InterPro" id="IPR036388">
    <property type="entry name" value="WH-like_DNA-bd_sf"/>
</dbReference>
<protein>
    <submittedName>
        <fullName evidence="7">Sigma-70 family RNA polymerase sigma factor</fullName>
    </submittedName>
</protein>
<dbReference type="InterPro" id="IPR007627">
    <property type="entry name" value="RNA_pol_sigma70_r2"/>
</dbReference>
<dbReference type="InterPro" id="IPR013324">
    <property type="entry name" value="RNA_pol_sigma_r3/r4-like"/>
</dbReference>
<dbReference type="NCBIfam" id="TIGR02937">
    <property type="entry name" value="sigma70-ECF"/>
    <property type="match status" value="1"/>
</dbReference>
<sequence>MPPQPQSISDWFESEVRVNEPSLRAYLKHKVPEGTEVDDILQETYAKIISIQRTKPILSPRGLLFTIAKNLIRDLFRKKYSSKIISLGEIDDSSVFNLEHTAVPEFAQTDEVEILQAAIRSLPKKCRVIFLLRNYERLSYKQIAERLGISVKTVEAQLAIGIKRCRKFFEAKGIINESR</sequence>
<dbReference type="PANTHER" id="PTHR43133">
    <property type="entry name" value="RNA POLYMERASE ECF-TYPE SIGMA FACTO"/>
    <property type="match status" value="1"/>
</dbReference>
<dbReference type="Pfam" id="PF08281">
    <property type="entry name" value="Sigma70_r4_2"/>
    <property type="match status" value="1"/>
</dbReference>
<name>A0A934RW87_9BACT</name>
<keyword evidence="4" id="KW-0804">Transcription</keyword>
<evidence type="ECO:0000259" key="5">
    <source>
        <dbReference type="Pfam" id="PF04542"/>
    </source>
</evidence>
<comment type="similarity">
    <text evidence="1">Belongs to the sigma-70 factor family. ECF subfamily.</text>
</comment>
<dbReference type="Proteomes" id="UP000617628">
    <property type="component" value="Unassembled WGS sequence"/>
</dbReference>
<evidence type="ECO:0000259" key="6">
    <source>
        <dbReference type="Pfam" id="PF08281"/>
    </source>
</evidence>
<dbReference type="PANTHER" id="PTHR43133:SF63">
    <property type="entry name" value="RNA POLYMERASE SIGMA FACTOR FECI-RELATED"/>
    <property type="match status" value="1"/>
</dbReference>
<dbReference type="GO" id="GO:0006352">
    <property type="term" value="P:DNA-templated transcription initiation"/>
    <property type="evidence" value="ECO:0007669"/>
    <property type="project" value="InterPro"/>
</dbReference>
<feature type="domain" description="RNA polymerase sigma factor 70 region 4 type 2" evidence="6">
    <location>
        <begin position="113"/>
        <end position="165"/>
    </location>
</feature>
<dbReference type="InterPro" id="IPR013325">
    <property type="entry name" value="RNA_pol_sigma_r2"/>
</dbReference>
<dbReference type="InterPro" id="IPR013249">
    <property type="entry name" value="RNA_pol_sigma70_r4_t2"/>
</dbReference>
<keyword evidence="2" id="KW-0805">Transcription regulation</keyword>
<dbReference type="GO" id="GO:0003677">
    <property type="term" value="F:DNA binding"/>
    <property type="evidence" value="ECO:0007669"/>
    <property type="project" value="InterPro"/>
</dbReference>
<dbReference type="Gene3D" id="1.10.10.10">
    <property type="entry name" value="Winged helix-like DNA-binding domain superfamily/Winged helix DNA-binding domain"/>
    <property type="match status" value="1"/>
</dbReference>
<evidence type="ECO:0000313" key="7">
    <source>
        <dbReference type="EMBL" id="MBK1877631.1"/>
    </source>
</evidence>
<keyword evidence="3" id="KW-0731">Sigma factor</keyword>
<dbReference type="AlphaFoldDB" id="A0A934RW87"/>
<accession>A0A934RW87</accession>
<proteinExistence type="inferred from homology"/>
<comment type="caution">
    <text evidence="7">The sequence shown here is derived from an EMBL/GenBank/DDBJ whole genome shotgun (WGS) entry which is preliminary data.</text>
</comment>
<dbReference type="InterPro" id="IPR014284">
    <property type="entry name" value="RNA_pol_sigma-70_dom"/>
</dbReference>
<dbReference type="EMBL" id="JAENIL010000020">
    <property type="protein sequence ID" value="MBK1877631.1"/>
    <property type="molecule type" value="Genomic_DNA"/>
</dbReference>
<evidence type="ECO:0000313" key="8">
    <source>
        <dbReference type="Proteomes" id="UP000617628"/>
    </source>
</evidence>
<dbReference type="InterPro" id="IPR039425">
    <property type="entry name" value="RNA_pol_sigma-70-like"/>
</dbReference>
<evidence type="ECO:0000256" key="3">
    <source>
        <dbReference type="ARBA" id="ARBA00023082"/>
    </source>
</evidence>
<dbReference type="SUPFAM" id="SSF88659">
    <property type="entry name" value="Sigma3 and sigma4 domains of RNA polymerase sigma factors"/>
    <property type="match status" value="1"/>
</dbReference>
<gene>
    <name evidence="7" type="ORF">JIN87_12205</name>
</gene>
<organism evidence="7 8">
    <name type="scientific">Pelagicoccus mobilis</name>
    <dbReference type="NCBI Taxonomy" id="415221"/>
    <lineage>
        <taxon>Bacteria</taxon>
        <taxon>Pseudomonadati</taxon>
        <taxon>Verrucomicrobiota</taxon>
        <taxon>Opitutia</taxon>
        <taxon>Puniceicoccales</taxon>
        <taxon>Pelagicoccaceae</taxon>
        <taxon>Pelagicoccus</taxon>
    </lineage>
</organism>
<dbReference type="RefSeq" id="WP_200355845.1">
    <property type="nucleotide sequence ID" value="NZ_JAENIL010000020.1"/>
</dbReference>